<dbReference type="PANTHER" id="PTHR22595:SF79">
    <property type="entry name" value="CHITINASE 12"/>
    <property type="match status" value="1"/>
</dbReference>
<dbReference type="Gene3D" id="1.10.530.10">
    <property type="match status" value="1"/>
</dbReference>
<evidence type="ECO:0000256" key="4">
    <source>
        <dbReference type="PIRSR" id="PIRSR001060-2"/>
    </source>
</evidence>
<name>A0A6G0WTY7_9STRA</name>
<feature type="compositionally biased region" description="Pro residues" evidence="5">
    <location>
        <begin position="45"/>
        <end position="75"/>
    </location>
</feature>
<keyword evidence="2 4" id="KW-1015">Disulfide bond</keyword>
<keyword evidence="1" id="KW-0611">Plant defense</keyword>
<dbReference type="CDD" id="cd00325">
    <property type="entry name" value="chitinase_GH19"/>
    <property type="match status" value="1"/>
</dbReference>
<comment type="caution">
    <text evidence="7">The sequence shown here is derived from an EMBL/GenBank/DDBJ whole genome shotgun (WGS) entry which is preliminary data.</text>
</comment>
<dbReference type="GO" id="GO:0016998">
    <property type="term" value="P:cell wall macromolecule catabolic process"/>
    <property type="evidence" value="ECO:0007669"/>
    <property type="project" value="InterPro"/>
</dbReference>
<dbReference type="EMBL" id="VJMJ01000149">
    <property type="protein sequence ID" value="KAF0730911.1"/>
    <property type="molecule type" value="Genomic_DNA"/>
</dbReference>
<dbReference type="GO" id="GO:0004568">
    <property type="term" value="F:chitinase activity"/>
    <property type="evidence" value="ECO:0007669"/>
    <property type="project" value="InterPro"/>
</dbReference>
<evidence type="ECO:0000259" key="6">
    <source>
        <dbReference type="Pfam" id="PF00182"/>
    </source>
</evidence>
<dbReference type="Pfam" id="PF00182">
    <property type="entry name" value="Glyco_hydro_19"/>
    <property type="match status" value="1"/>
</dbReference>
<dbReference type="InterPro" id="IPR000726">
    <property type="entry name" value="Glyco_hydro_19_cat"/>
</dbReference>
<dbReference type="FunFam" id="3.30.20.10:FF:000001">
    <property type="entry name" value="Endochitinase (Chitinase)"/>
    <property type="match status" value="1"/>
</dbReference>
<feature type="disulfide bond" evidence="4">
    <location>
        <begin position="247"/>
        <end position="281"/>
    </location>
</feature>
<dbReference type="AlphaFoldDB" id="A0A6G0WTY7"/>
<protein>
    <recommendedName>
        <fullName evidence="6">Glycoside hydrolase family 19 catalytic domain-containing protein</fullName>
    </recommendedName>
</protein>
<dbReference type="PIRSF" id="PIRSF001060">
    <property type="entry name" value="Endochitinase"/>
    <property type="match status" value="1"/>
</dbReference>
<evidence type="ECO:0000313" key="7">
    <source>
        <dbReference type="EMBL" id="KAF0730911.1"/>
    </source>
</evidence>
<dbReference type="InterPro" id="IPR023346">
    <property type="entry name" value="Lysozyme-like_dom_sf"/>
</dbReference>
<dbReference type="GO" id="GO:0006032">
    <property type="term" value="P:chitin catabolic process"/>
    <property type="evidence" value="ECO:0007669"/>
    <property type="project" value="InterPro"/>
</dbReference>
<evidence type="ECO:0000256" key="3">
    <source>
        <dbReference type="PIRSR" id="PIRSR001060-1"/>
    </source>
</evidence>
<feature type="region of interest" description="Disordered" evidence="5">
    <location>
        <begin position="42"/>
        <end position="81"/>
    </location>
</feature>
<feature type="active site" description="Proton donor" evidence="3">
    <location>
        <position position="138"/>
    </location>
</feature>
<feature type="domain" description="Glycoside hydrolase family 19 catalytic" evidence="6">
    <location>
        <begin position="96"/>
        <end position="281"/>
    </location>
</feature>
<feature type="disulfide bond" evidence="4">
    <location>
        <begin position="154"/>
        <end position="162"/>
    </location>
</feature>
<evidence type="ECO:0000256" key="2">
    <source>
        <dbReference type="ARBA" id="ARBA00023157"/>
    </source>
</evidence>
<dbReference type="Gene3D" id="3.30.20.10">
    <property type="entry name" value="Endochitinase, domain 2"/>
    <property type="match status" value="1"/>
</dbReference>
<organism evidence="7 8">
    <name type="scientific">Aphanomyces euteiches</name>
    <dbReference type="NCBI Taxonomy" id="100861"/>
    <lineage>
        <taxon>Eukaryota</taxon>
        <taxon>Sar</taxon>
        <taxon>Stramenopiles</taxon>
        <taxon>Oomycota</taxon>
        <taxon>Saprolegniomycetes</taxon>
        <taxon>Saprolegniales</taxon>
        <taxon>Verrucalvaceae</taxon>
        <taxon>Aphanomyces</taxon>
    </lineage>
</organism>
<dbReference type="GO" id="GO:0005975">
    <property type="term" value="P:carbohydrate metabolic process"/>
    <property type="evidence" value="ECO:0007669"/>
    <property type="project" value="InterPro"/>
</dbReference>
<dbReference type="Proteomes" id="UP000481153">
    <property type="component" value="Unassembled WGS sequence"/>
</dbReference>
<keyword evidence="8" id="KW-1185">Reference proteome</keyword>
<dbReference type="GO" id="GO:0050832">
    <property type="term" value="P:defense response to fungus"/>
    <property type="evidence" value="ECO:0007669"/>
    <property type="project" value="UniProtKB-ARBA"/>
</dbReference>
<evidence type="ECO:0000256" key="5">
    <source>
        <dbReference type="SAM" id="MobiDB-lite"/>
    </source>
</evidence>
<sequence>MENHESTGGQCGSCTNCYNATTNSCFVGWTQDQCNSTWCGTGGGNPPPSPPPSPSPSPPPPPSSKSPSSNPPPPSGGSGLAKILPKSLYQQTFPNALPIYAYENLLSNAAKYPTFANSGDFDVDRREVAAFLGHAAHETGNLQFVEEINNGDYCEVSDLYPCAAGQRYYGRGAIQLSWNYNYKDFGDSIGQNLVSNPSLVASDGNLVWLSAMWFWNTDRGNGIIHDVVGQPGGFPKATDIINGDLECGLHPPKPDSEDVRIASFVKYCQLVGVSPGGNLSCQTVAYGLKPSNASTSKRE</sequence>
<dbReference type="VEuPathDB" id="FungiDB:AeMF1_011036"/>
<proteinExistence type="predicted"/>
<accession>A0A6G0WTY7</accession>
<evidence type="ECO:0000256" key="1">
    <source>
        <dbReference type="ARBA" id="ARBA00022821"/>
    </source>
</evidence>
<reference evidence="7 8" key="1">
    <citation type="submission" date="2019-07" db="EMBL/GenBank/DDBJ databases">
        <title>Genomics analysis of Aphanomyces spp. identifies a new class of oomycete effector associated with host adaptation.</title>
        <authorList>
            <person name="Gaulin E."/>
        </authorList>
    </citation>
    <scope>NUCLEOTIDE SEQUENCE [LARGE SCALE GENOMIC DNA]</scope>
    <source>
        <strain evidence="7 8">ATCC 201684</strain>
    </source>
</reference>
<evidence type="ECO:0000313" key="8">
    <source>
        <dbReference type="Proteomes" id="UP000481153"/>
    </source>
</evidence>
<gene>
    <name evidence="7" type="ORF">Ae201684_011793</name>
</gene>
<dbReference type="InterPro" id="IPR016283">
    <property type="entry name" value="Glyco_hydro_19"/>
</dbReference>
<dbReference type="PANTHER" id="PTHR22595">
    <property type="entry name" value="CHITINASE-RELATED"/>
    <property type="match status" value="1"/>
</dbReference>
<dbReference type="SUPFAM" id="SSF53955">
    <property type="entry name" value="Lysozyme-like"/>
    <property type="match status" value="1"/>
</dbReference>